<comment type="caution">
    <text evidence="1">The sequence shown here is derived from an EMBL/GenBank/DDBJ whole genome shotgun (WGS) entry which is preliminary data.</text>
</comment>
<organism evidence="1 2">
    <name type="scientific">Pieris macdunnoughi</name>
    <dbReference type="NCBI Taxonomy" id="345717"/>
    <lineage>
        <taxon>Eukaryota</taxon>
        <taxon>Metazoa</taxon>
        <taxon>Ecdysozoa</taxon>
        <taxon>Arthropoda</taxon>
        <taxon>Hexapoda</taxon>
        <taxon>Insecta</taxon>
        <taxon>Pterygota</taxon>
        <taxon>Neoptera</taxon>
        <taxon>Endopterygota</taxon>
        <taxon>Lepidoptera</taxon>
        <taxon>Glossata</taxon>
        <taxon>Ditrysia</taxon>
        <taxon>Papilionoidea</taxon>
        <taxon>Pieridae</taxon>
        <taxon>Pierinae</taxon>
        <taxon>Pieris</taxon>
    </lineage>
</organism>
<protein>
    <submittedName>
        <fullName evidence="1">Uncharacterized protein</fullName>
    </submittedName>
</protein>
<accession>A0A821TD52</accession>
<keyword evidence="2" id="KW-1185">Reference proteome</keyword>
<proteinExistence type="predicted"/>
<evidence type="ECO:0000313" key="1">
    <source>
        <dbReference type="EMBL" id="CAF4874474.1"/>
    </source>
</evidence>
<dbReference type="Proteomes" id="UP000663880">
    <property type="component" value="Unassembled WGS sequence"/>
</dbReference>
<dbReference type="OrthoDB" id="7490433at2759"/>
<gene>
    <name evidence="1" type="ORF">PMACD_LOCUS9046</name>
</gene>
<evidence type="ECO:0000313" key="2">
    <source>
        <dbReference type="Proteomes" id="UP000663880"/>
    </source>
</evidence>
<reference evidence="1" key="1">
    <citation type="submission" date="2021-02" db="EMBL/GenBank/DDBJ databases">
        <authorList>
            <person name="Steward A R."/>
        </authorList>
    </citation>
    <scope>NUCLEOTIDE SEQUENCE</scope>
</reference>
<dbReference type="EMBL" id="CAJOBZ010000024">
    <property type="protein sequence ID" value="CAF4874474.1"/>
    <property type="molecule type" value="Genomic_DNA"/>
</dbReference>
<name>A0A821TD52_9NEOP</name>
<dbReference type="AlphaFoldDB" id="A0A821TD52"/>
<sequence length="121" mass="13595">MDRTVITNPSLRSLRYSDMEIVRVTESVICITGVGSSTTFSSDQAVGGGGGSTMSSYLGSWMPLLLKLLFEIGKRGHSPTRWTDQVRDSSLSKLYTVVRDALDRNRRKRIVRFLADHEDQR</sequence>